<comment type="caution">
    <text evidence="3">The sequence shown here is derived from an EMBL/GenBank/DDBJ whole genome shotgun (WGS) entry which is preliminary data.</text>
</comment>
<keyword evidence="1" id="KW-0732">Signal</keyword>
<dbReference type="Proteomes" id="UP001371218">
    <property type="component" value="Unassembled WGS sequence"/>
</dbReference>
<dbReference type="InterPro" id="IPR025485">
    <property type="entry name" value="DUF4377"/>
</dbReference>
<dbReference type="RefSeq" id="WP_341425982.1">
    <property type="nucleotide sequence ID" value="NZ_JBBUTG010000006.1"/>
</dbReference>
<feature type="signal peptide" evidence="1">
    <location>
        <begin position="1"/>
        <end position="23"/>
    </location>
</feature>
<accession>A0ABU9BRT9</accession>
<proteinExistence type="predicted"/>
<protein>
    <submittedName>
        <fullName evidence="3">DUF4377 domain-containing protein</fullName>
    </submittedName>
</protein>
<sequence length="199" mass="21490">MKTRIRRSTACAAAVLVTAAFLAACGGEDSREETWEVQASEQECYGESAMLCLQTRASASDAWGVHYGGIEGFSYAMGNRYQVRVRISEVSNPLADGSSERVELDAVLSQTAVARSETFEMSVTEPPSITPVDDTTYRLFNRRNLTCSPLDCAVIEAARTGGLGLLLEFDHQNSPTGPMHLLGITCSAPSATFHDICLK</sequence>
<feature type="domain" description="DUF4377" evidence="2">
    <location>
        <begin position="36"/>
        <end position="110"/>
    </location>
</feature>
<reference evidence="3 4" key="1">
    <citation type="submission" date="2024-04" db="EMBL/GenBank/DDBJ databases">
        <title>Novel species of the genus Ideonella isolated from streams.</title>
        <authorList>
            <person name="Lu H."/>
        </authorList>
    </citation>
    <scope>NUCLEOTIDE SEQUENCE [LARGE SCALE GENOMIC DNA]</scope>
    <source>
        <strain evidence="3 4">DXS29W</strain>
    </source>
</reference>
<dbReference type="EMBL" id="JBBUTG010000006">
    <property type="protein sequence ID" value="MEK8031592.1"/>
    <property type="molecule type" value="Genomic_DNA"/>
</dbReference>
<dbReference type="Pfam" id="PF14302">
    <property type="entry name" value="DUF4377"/>
    <property type="match status" value="1"/>
</dbReference>
<gene>
    <name evidence="3" type="ORF">AACH06_12255</name>
</gene>
<organism evidence="3 4">
    <name type="scientific">Ideonella lacteola</name>
    <dbReference type="NCBI Taxonomy" id="2984193"/>
    <lineage>
        <taxon>Bacteria</taxon>
        <taxon>Pseudomonadati</taxon>
        <taxon>Pseudomonadota</taxon>
        <taxon>Betaproteobacteria</taxon>
        <taxon>Burkholderiales</taxon>
        <taxon>Sphaerotilaceae</taxon>
        <taxon>Ideonella</taxon>
    </lineage>
</organism>
<evidence type="ECO:0000256" key="1">
    <source>
        <dbReference type="SAM" id="SignalP"/>
    </source>
</evidence>
<evidence type="ECO:0000313" key="3">
    <source>
        <dbReference type="EMBL" id="MEK8031592.1"/>
    </source>
</evidence>
<evidence type="ECO:0000259" key="2">
    <source>
        <dbReference type="Pfam" id="PF14302"/>
    </source>
</evidence>
<dbReference type="PROSITE" id="PS51257">
    <property type="entry name" value="PROKAR_LIPOPROTEIN"/>
    <property type="match status" value="1"/>
</dbReference>
<evidence type="ECO:0000313" key="4">
    <source>
        <dbReference type="Proteomes" id="UP001371218"/>
    </source>
</evidence>
<name>A0ABU9BRT9_9BURK</name>
<feature type="chain" id="PRO_5046748851" evidence="1">
    <location>
        <begin position="24"/>
        <end position="199"/>
    </location>
</feature>
<keyword evidence="4" id="KW-1185">Reference proteome</keyword>